<evidence type="ECO:0000313" key="2">
    <source>
        <dbReference type="Proteomes" id="UP000072794"/>
    </source>
</evidence>
<reference evidence="1 2" key="1">
    <citation type="submission" date="2016-02" db="EMBL/GenBank/DDBJ databases">
        <authorList>
            <consortium name="Pathogen Informatics"/>
        </authorList>
    </citation>
    <scope>NUCLEOTIDE SEQUENCE [LARGE SCALE GENOMIC DNA]</scope>
    <source>
        <strain evidence="1 2">LSS52</strain>
    </source>
</reference>
<dbReference type="EMBL" id="FIHA01000022">
    <property type="protein sequence ID" value="CYU90531.1"/>
    <property type="molecule type" value="Genomic_DNA"/>
</dbReference>
<organism evidence="1 2">
    <name type="scientific">Streptococcus suis</name>
    <dbReference type="NCBI Taxonomy" id="1307"/>
    <lineage>
        <taxon>Bacteria</taxon>
        <taxon>Bacillati</taxon>
        <taxon>Bacillota</taxon>
        <taxon>Bacilli</taxon>
        <taxon>Lactobacillales</taxon>
        <taxon>Streptococcaceae</taxon>
        <taxon>Streptococcus</taxon>
    </lineage>
</organism>
<gene>
    <name evidence="1" type="ORF">ERS132414_01254</name>
</gene>
<name>A0A0Z8G1Q9_STRSU</name>
<proteinExistence type="predicted"/>
<accession>A0A0Z8G1Q9</accession>
<dbReference type="Proteomes" id="UP000072794">
    <property type="component" value="Unassembled WGS sequence"/>
</dbReference>
<evidence type="ECO:0000313" key="1">
    <source>
        <dbReference type="EMBL" id="CYU90531.1"/>
    </source>
</evidence>
<sequence>MDGYLKLDKMMDWQVANYPLRMSEKARLMALPGDDFVAELDRMTEEYHRTRYGGS</sequence>
<dbReference type="AlphaFoldDB" id="A0A0Z8G1Q9"/>
<protein>
    <submittedName>
        <fullName evidence="1">Uncharacterized protein</fullName>
    </submittedName>
</protein>
<dbReference type="RefSeq" id="WP_153960128.1">
    <property type="nucleotide sequence ID" value="NZ_CEDY01000004.1"/>
</dbReference>